<dbReference type="AlphaFoldDB" id="A0A382LW96"/>
<sequence length="51" mass="5888">MITSHKWSGKPSTVCVIQDDFAEVEEILEAEWMVEEDNFRKFLNGLDKTAV</sequence>
<gene>
    <name evidence="1" type="ORF">METZ01_LOCUS293878</name>
</gene>
<dbReference type="EMBL" id="UINC01089710">
    <property type="protein sequence ID" value="SVC41024.1"/>
    <property type="molecule type" value="Genomic_DNA"/>
</dbReference>
<reference evidence="1" key="1">
    <citation type="submission" date="2018-05" db="EMBL/GenBank/DDBJ databases">
        <authorList>
            <person name="Lanie J.A."/>
            <person name="Ng W.-L."/>
            <person name="Kazmierczak K.M."/>
            <person name="Andrzejewski T.M."/>
            <person name="Davidsen T.M."/>
            <person name="Wayne K.J."/>
            <person name="Tettelin H."/>
            <person name="Glass J.I."/>
            <person name="Rusch D."/>
            <person name="Podicherti R."/>
            <person name="Tsui H.-C.T."/>
            <person name="Winkler M.E."/>
        </authorList>
    </citation>
    <scope>NUCLEOTIDE SEQUENCE</scope>
</reference>
<organism evidence="1">
    <name type="scientific">marine metagenome</name>
    <dbReference type="NCBI Taxonomy" id="408172"/>
    <lineage>
        <taxon>unclassified sequences</taxon>
        <taxon>metagenomes</taxon>
        <taxon>ecological metagenomes</taxon>
    </lineage>
</organism>
<proteinExistence type="predicted"/>
<protein>
    <submittedName>
        <fullName evidence="1">Uncharacterized protein</fullName>
    </submittedName>
</protein>
<name>A0A382LW96_9ZZZZ</name>
<evidence type="ECO:0000313" key="1">
    <source>
        <dbReference type="EMBL" id="SVC41024.1"/>
    </source>
</evidence>
<accession>A0A382LW96</accession>